<dbReference type="Proteomes" id="UP000095256">
    <property type="component" value="Unassembled WGS sequence"/>
</dbReference>
<evidence type="ECO:0000313" key="2">
    <source>
        <dbReference type="EMBL" id="OEH81484.1"/>
    </source>
</evidence>
<dbReference type="PANTHER" id="PTHR13355">
    <property type="entry name" value="GLUCOSAMINE 6-PHOSPHATE N-ACETYLTRANSFERASE"/>
    <property type="match status" value="1"/>
</dbReference>
<dbReference type="Gene3D" id="3.40.630.30">
    <property type="match status" value="1"/>
</dbReference>
<evidence type="ECO:0000313" key="3">
    <source>
        <dbReference type="Proteomes" id="UP000095256"/>
    </source>
</evidence>
<dbReference type="CDD" id="cd04301">
    <property type="entry name" value="NAT_SF"/>
    <property type="match status" value="1"/>
</dbReference>
<reference evidence="2 3" key="1">
    <citation type="submission" date="2016-09" db="EMBL/GenBank/DDBJ databases">
        <authorList>
            <person name="Capua I."/>
            <person name="De Benedictis P."/>
            <person name="Joannis T."/>
            <person name="Lombin L.H."/>
            <person name="Cattoli G."/>
        </authorList>
    </citation>
    <scope>NUCLEOTIDE SEQUENCE [LARGE SCALE GENOMIC DNA]</scope>
    <source>
        <strain evidence="2 3">LMG 25899</strain>
    </source>
</reference>
<comment type="caution">
    <text evidence="2">The sequence shown here is derived from an EMBL/GenBank/DDBJ whole genome shotgun (WGS) entry which is preliminary data.</text>
</comment>
<dbReference type="OrthoDB" id="2242710at2"/>
<dbReference type="SUPFAM" id="SSF55729">
    <property type="entry name" value="Acyl-CoA N-acyltransferases (Nat)"/>
    <property type="match status" value="1"/>
</dbReference>
<dbReference type="Pfam" id="PF00583">
    <property type="entry name" value="Acetyltransf_1"/>
    <property type="match status" value="1"/>
</dbReference>
<accession>A0A1E5KUB7</accession>
<evidence type="ECO:0000259" key="1">
    <source>
        <dbReference type="PROSITE" id="PS51186"/>
    </source>
</evidence>
<dbReference type="EMBL" id="MIEK01000045">
    <property type="protein sequence ID" value="OEH81484.1"/>
    <property type="molecule type" value="Genomic_DNA"/>
</dbReference>
<name>A0A1E5KUB7_9ENTE</name>
<dbReference type="InterPro" id="IPR016181">
    <property type="entry name" value="Acyl_CoA_acyltransferase"/>
</dbReference>
<organism evidence="2 3">
    <name type="scientific">Enterococcus rivorum</name>
    <dbReference type="NCBI Taxonomy" id="762845"/>
    <lineage>
        <taxon>Bacteria</taxon>
        <taxon>Bacillati</taxon>
        <taxon>Bacillota</taxon>
        <taxon>Bacilli</taxon>
        <taxon>Lactobacillales</taxon>
        <taxon>Enterococcaceae</taxon>
        <taxon>Enterococcus</taxon>
    </lineage>
</organism>
<proteinExistence type="predicted"/>
<dbReference type="GO" id="GO:0008080">
    <property type="term" value="F:N-acetyltransferase activity"/>
    <property type="evidence" value="ECO:0007669"/>
    <property type="project" value="TreeGrafter"/>
</dbReference>
<gene>
    <name evidence="2" type="ORF">BCR26_04365</name>
</gene>
<dbReference type="PROSITE" id="PS51186">
    <property type="entry name" value="GNAT"/>
    <property type="match status" value="1"/>
</dbReference>
<dbReference type="STRING" id="762845.BCR26_04365"/>
<protein>
    <recommendedName>
        <fullName evidence="1">N-acetyltransferase domain-containing protein</fullName>
    </recommendedName>
</protein>
<dbReference type="RefSeq" id="WP_069699539.1">
    <property type="nucleotide sequence ID" value="NZ_JAGGMA010000013.1"/>
</dbReference>
<keyword evidence="3" id="KW-1185">Reference proteome</keyword>
<dbReference type="InterPro" id="IPR000182">
    <property type="entry name" value="GNAT_dom"/>
</dbReference>
<feature type="domain" description="N-acetyltransferase" evidence="1">
    <location>
        <begin position="5"/>
        <end position="147"/>
    </location>
</feature>
<dbReference type="InterPro" id="IPR039143">
    <property type="entry name" value="GNPNAT1-like"/>
</dbReference>
<dbReference type="AlphaFoldDB" id="A0A1E5KUB7"/>
<sequence length="148" mass="17193">MFEYKKYKSIDSKVYKDSLVLRNDLLRVPIQKSIYDENLDLEKGNDFYGVFKDGNLIGTLSFFEREPFVAQLTAFAISKEFQRLGLGKKLVVFLLTDLKSRGYHKISVNARTSAKEFYQKCGFAFIEGPILNSELGVEDYRMEYLIEK</sequence>